<feature type="compositionally biased region" description="Basic residues" evidence="3">
    <location>
        <begin position="411"/>
        <end position="428"/>
    </location>
</feature>
<dbReference type="SUPFAM" id="SSF50985">
    <property type="entry name" value="RCC1/BLIP-II"/>
    <property type="match status" value="2"/>
</dbReference>
<evidence type="ECO:0000256" key="1">
    <source>
        <dbReference type="ARBA" id="ARBA00022737"/>
    </source>
</evidence>
<dbReference type="PRINTS" id="PR00633">
    <property type="entry name" value="RCCNDNSATION"/>
</dbReference>
<dbReference type="Pfam" id="PF00415">
    <property type="entry name" value="RCC1"/>
    <property type="match status" value="1"/>
</dbReference>
<name>A0ABQ8YSS5_9EUKA</name>
<accession>A0ABQ8YSS5</accession>
<dbReference type="InterPro" id="IPR003613">
    <property type="entry name" value="Ubox_domain"/>
</dbReference>
<dbReference type="SMART" id="SM00504">
    <property type="entry name" value="Ubox"/>
    <property type="match status" value="1"/>
</dbReference>
<keyword evidence="1" id="KW-0677">Repeat</keyword>
<dbReference type="InterPro" id="IPR051210">
    <property type="entry name" value="Ub_ligase/GEF_domain"/>
</dbReference>
<evidence type="ECO:0000313" key="5">
    <source>
        <dbReference type="EMBL" id="KAJ6247642.1"/>
    </source>
</evidence>
<dbReference type="PROSITE" id="PS51698">
    <property type="entry name" value="U_BOX"/>
    <property type="match status" value="1"/>
</dbReference>
<dbReference type="InterPro" id="IPR009091">
    <property type="entry name" value="RCC1/BLIP-II"/>
</dbReference>
<protein>
    <submittedName>
        <fullName evidence="5">Guanidine nucleotide exchange factor</fullName>
    </submittedName>
</protein>
<dbReference type="InterPro" id="IPR058923">
    <property type="entry name" value="RCC1-like_dom"/>
</dbReference>
<dbReference type="Proteomes" id="UP001150062">
    <property type="component" value="Unassembled WGS sequence"/>
</dbReference>
<dbReference type="InterPro" id="IPR000408">
    <property type="entry name" value="Reg_chr_condens"/>
</dbReference>
<dbReference type="PROSITE" id="PS00626">
    <property type="entry name" value="RCC1_2"/>
    <property type="match status" value="4"/>
</dbReference>
<dbReference type="EMBL" id="JAOAOG010000122">
    <property type="protein sequence ID" value="KAJ6247642.1"/>
    <property type="molecule type" value="Genomic_DNA"/>
</dbReference>
<feature type="repeat" description="RCC1" evidence="2">
    <location>
        <begin position="222"/>
        <end position="273"/>
    </location>
</feature>
<feature type="repeat" description="RCC1" evidence="2">
    <location>
        <begin position="274"/>
        <end position="324"/>
    </location>
</feature>
<dbReference type="CDD" id="cd16655">
    <property type="entry name" value="RING-Ubox_WDSUB1-like"/>
    <property type="match status" value="1"/>
</dbReference>
<dbReference type="Pfam" id="PF25390">
    <property type="entry name" value="WD40_RLD"/>
    <property type="match status" value="1"/>
</dbReference>
<feature type="repeat" description="RCC1" evidence="2">
    <location>
        <begin position="170"/>
        <end position="221"/>
    </location>
</feature>
<dbReference type="Pfam" id="PF04564">
    <property type="entry name" value="U-box"/>
    <property type="match status" value="1"/>
</dbReference>
<evidence type="ECO:0000256" key="2">
    <source>
        <dbReference type="PROSITE-ProRule" id="PRU00235"/>
    </source>
</evidence>
<feature type="domain" description="U-box" evidence="4">
    <location>
        <begin position="445"/>
        <end position="518"/>
    </location>
</feature>
<dbReference type="PANTHER" id="PTHR22870:SF408">
    <property type="entry name" value="OS09G0560450 PROTEIN"/>
    <property type="match status" value="1"/>
</dbReference>
<feature type="repeat" description="RCC1" evidence="2">
    <location>
        <begin position="6"/>
        <end position="62"/>
    </location>
</feature>
<evidence type="ECO:0000313" key="6">
    <source>
        <dbReference type="Proteomes" id="UP001150062"/>
    </source>
</evidence>
<feature type="repeat" description="RCC1" evidence="2">
    <location>
        <begin position="118"/>
        <end position="169"/>
    </location>
</feature>
<gene>
    <name evidence="5" type="ORF">M0813_18276</name>
</gene>
<feature type="region of interest" description="Disordered" evidence="3">
    <location>
        <begin position="399"/>
        <end position="428"/>
    </location>
</feature>
<dbReference type="InterPro" id="IPR013083">
    <property type="entry name" value="Znf_RING/FYVE/PHD"/>
</dbReference>
<organism evidence="5 6">
    <name type="scientific">Anaeramoeba flamelloides</name>
    <dbReference type="NCBI Taxonomy" id="1746091"/>
    <lineage>
        <taxon>Eukaryota</taxon>
        <taxon>Metamonada</taxon>
        <taxon>Anaeramoebidae</taxon>
        <taxon>Anaeramoeba</taxon>
    </lineage>
</organism>
<dbReference type="SUPFAM" id="SSF57850">
    <property type="entry name" value="RING/U-box"/>
    <property type="match status" value="1"/>
</dbReference>
<sequence length="518" mass="56706">MGNVDTHFLGWGTNDSNQLGLKPTSKYMKDQTKPVFITSLPKNYFVRQIDAGPNHVAVVAEHNKRFSVFTWGNSSFGQLGHGNTKTILTPTPVNTLKAKEIIQVACGKAHTLALSKTGKVFAFGRGEDGELGLGDLDAYNTPQQITHLDDLGVIAISAGESHSAAVTSKGKLFTWGGGFNDILGHGKNHEAPFPRVVESLLDEFVKQVSCGSSHTLVLCKSGNVYSWGFGSDGQLGLGHFKNENVPRKIESLSQTRISYISAGFKHSAAISAVGDVFTFGHGKFGQLGHGNNKSIGEPMLIEGIDSKIFKISCGKGHTIAIARDKSVYVWGSSGNGQLGLGTKKPINVPKKVAKQKVQINQICCKSNFSFALTTNPILSKPLQGGGELPERAFFRVQKQETNEEEDEEKIKRKKKDKKSRRKRRKKLKVPLTEAMLGGEGNFNDTPPEAYLCDLTGKLMKNPVTLSGDGFTYDHDAIEEWLKSHNTSPKTNQVLTSQILIQNHNLRSQIKNSKFWKED</sequence>
<feature type="repeat" description="RCC1" evidence="2">
    <location>
        <begin position="325"/>
        <end position="375"/>
    </location>
</feature>
<evidence type="ECO:0000259" key="4">
    <source>
        <dbReference type="PROSITE" id="PS51698"/>
    </source>
</evidence>
<reference evidence="5" key="1">
    <citation type="submission" date="2022-08" db="EMBL/GenBank/DDBJ databases">
        <title>Novel sulfate-reducing endosymbionts in the free-living metamonad Anaeramoeba.</title>
        <authorList>
            <person name="Jerlstrom-Hultqvist J."/>
            <person name="Cepicka I."/>
            <person name="Gallot-Lavallee L."/>
            <person name="Salas-Leiva D."/>
            <person name="Curtis B.A."/>
            <person name="Zahonova K."/>
            <person name="Pipaliya S."/>
            <person name="Dacks J."/>
            <person name="Roger A.J."/>
        </authorList>
    </citation>
    <scope>NUCLEOTIDE SEQUENCE</scope>
    <source>
        <strain evidence="5">Schooner1</strain>
    </source>
</reference>
<feature type="repeat" description="RCC1" evidence="2">
    <location>
        <begin position="66"/>
        <end position="117"/>
    </location>
</feature>
<dbReference type="Gene3D" id="3.30.40.10">
    <property type="entry name" value="Zinc/RING finger domain, C3HC4 (zinc finger)"/>
    <property type="match status" value="1"/>
</dbReference>
<dbReference type="PANTHER" id="PTHR22870">
    <property type="entry name" value="REGULATOR OF CHROMOSOME CONDENSATION"/>
    <property type="match status" value="1"/>
</dbReference>
<evidence type="ECO:0000256" key="3">
    <source>
        <dbReference type="SAM" id="MobiDB-lite"/>
    </source>
</evidence>
<keyword evidence="6" id="KW-1185">Reference proteome</keyword>
<dbReference type="PROSITE" id="PS50012">
    <property type="entry name" value="RCC1_3"/>
    <property type="match status" value="7"/>
</dbReference>
<comment type="caution">
    <text evidence="5">The sequence shown here is derived from an EMBL/GenBank/DDBJ whole genome shotgun (WGS) entry which is preliminary data.</text>
</comment>
<dbReference type="Gene3D" id="2.130.10.30">
    <property type="entry name" value="Regulator of chromosome condensation 1/beta-lactamase-inhibitor protein II"/>
    <property type="match status" value="2"/>
</dbReference>
<proteinExistence type="predicted"/>